<dbReference type="RefSeq" id="WP_378406820.1">
    <property type="nucleotide sequence ID" value="NZ_JBHTCS010000020.1"/>
</dbReference>
<keyword evidence="7" id="KW-1133">Transmembrane helix</keyword>
<keyword evidence="2" id="KW-0479">Metal-binding</keyword>
<dbReference type="PANTHER" id="PTHR34978">
    <property type="entry name" value="POSSIBLE SENSOR-TRANSDUCER PROTEIN BLAR"/>
    <property type="match status" value="1"/>
</dbReference>
<evidence type="ECO:0000256" key="4">
    <source>
        <dbReference type="ARBA" id="ARBA00022833"/>
    </source>
</evidence>
<feature type="transmembrane region" description="Helical" evidence="7">
    <location>
        <begin position="90"/>
        <end position="113"/>
    </location>
</feature>
<dbReference type="InterPro" id="IPR001915">
    <property type="entry name" value="Peptidase_M48"/>
</dbReference>
<evidence type="ECO:0000259" key="9">
    <source>
        <dbReference type="Pfam" id="PF01435"/>
    </source>
</evidence>
<reference evidence="11" key="1">
    <citation type="journal article" date="2019" name="Int. J. Syst. Evol. Microbiol.">
        <title>The Global Catalogue of Microorganisms (GCM) 10K type strain sequencing project: providing services to taxonomists for standard genome sequencing and annotation.</title>
        <authorList>
            <consortium name="The Broad Institute Genomics Platform"/>
            <consortium name="The Broad Institute Genome Sequencing Center for Infectious Disease"/>
            <person name="Wu L."/>
            <person name="Ma J."/>
        </authorList>
    </citation>
    <scope>NUCLEOTIDE SEQUENCE [LARGE SCALE GENOMIC DNA]</scope>
    <source>
        <strain evidence="11">ICMP 19430</strain>
    </source>
</reference>
<dbReference type="EMBL" id="JBHTCS010000020">
    <property type="protein sequence ID" value="MFC7449628.1"/>
    <property type="molecule type" value="Genomic_DNA"/>
</dbReference>
<evidence type="ECO:0000313" key="10">
    <source>
        <dbReference type="EMBL" id="MFC7449628.1"/>
    </source>
</evidence>
<evidence type="ECO:0000256" key="5">
    <source>
        <dbReference type="ARBA" id="ARBA00023049"/>
    </source>
</evidence>
<keyword evidence="1 6" id="KW-0645">Protease</keyword>
<feature type="domain" description="Peptidase M48" evidence="9">
    <location>
        <begin position="127"/>
        <end position="213"/>
    </location>
</feature>
<comment type="caution">
    <text evidence="10">The sequence shown here is derived from an EMBL/GenBank/DDBJ whole genome shotgun (WGS) entry which is preliminary data.</text>
</comment>
<comment type="cofactor">
    <cofactor evidence="6">
        <name>Zn(2+)</name>
        <dbReference type="ChEBI" id="CHEBI:29105"/>
    </cofactor>
    <text evidence="6">Binds 1 zinc ion per subunit.</text>
</comment>
<keyword evidence="4 6" id="KW-0862">Zinc</keyword>
<dbReference type="CDD" id="cd07326">
    <property type="entry name" value="M56_BlaR1_MecR1_like"/>
    <property type="match status" value="1"/>
</dbReference>
<evidence type="ECO:0000256" key="8">
    <source>
        <dbReference type="SAM" id="SignalP"/>
    </source>
</evidence>
<keyword evidence="7" id="KW-0472">Membrane</keyword>
<proteinExistence type="inferred from homology"/>
<evidence type="ECO:0000256" key="1">
    <source>
        <dbReference type="ARBA" id="ARBA00022670"/>
    </source>
</evidence>
<dbReference type="Pfam" id="PF01435">
    <property type="entry name" value="Peptidase_M48"/>
    <property type="match status" value="1"/>
</dbReference>
<gene>
    <name evidence="10" type="ORF">ACFQS9_17160</name>
</gene>
<keyword evidence="5 6" id="KW-0482">Metalloprotease</keyword>
<protein>
    <submittedName>
        <fullName evidence="10">M56 family metallopeptidase</fullName>
    </submittedName>
</protein>
<keyword evidence="8" id="KW-0732">Signal</keyword>
<sequence>MSVAACLLLYSVAIAAAAPPLLTRMTRDGIAPHLGVAAWVAAIGSVVLSWVTVAVLLLTQLIQGWPSPGLSVISSCLANLREVISGRAGVALQVGVVAVAVMAVSTALGRLGFRLRRMRAQTHGHARMARIIGRRIDGLDAVILDAPERAAYCVAGKPHAIVLTSAALAALDERQLSAVLAHERAHLTGRHPQLLAILRGLSTTLPRVALLTIGAAEVARLLEMCADDRAARTHGSRTLLGGLLALSGPGPIPAGTLGATSIAVLDRAGRLAAPPAPAQRIRMRVLLTSVTTIITAGPLVTTALAAAGVMLCGPMAL</sequence>
<dbReference type="PANTHER" id="PTHR34978:SF3">
    <property type="entry name" value="SLR0241 PROTEIN"/>
    <property type="match status" value="1"/>
</dbReference>
<evidence type="ECO:0000256" key="7">
    <source>
        <dbReference type="SAM" id="Phobius"/>
    </source>
</evidence>
<dbReference type="Proteomes" id="UP001596484">
    <property type="component" value="Unassembled WGS sequence"/>
</dbReference>
<feature type="signal peptide" evidence="8">
    <location>
        <begin position="1"/>
        <end position="17"/>
    </location>
</feature>
<feature type="transmembrane region" description="Helical" evidence="7">
    <location>
        <begin position="285"/>
        <end position="311"/>
    </location>
</feature>
<evidence type="ECO:0000256" key="2">
    <source>
        <dbReference type="ARBA" id="ARBA00022723"/>
    </source>
</evidence>
<evidence type="ECO:0000256" key="3">
    <source>
        <dbReference type="ARBA" id="ARBA00022801"/>
    </source>
</evidence>
<feature type="transmembrane region" description="Helical" evidence="7">
    <location>
        <begin position="36"/>
        <end position="58"/>
    </location>
</feature>
<accession>A0ABW2S1G3</accession>
<comment type="similarity">
    <text evidence="6">Belongs to the peptidase M48 family.</text>
</comment>
<organism evidence="10 11">
    <name type="scientific">Rhodococcus daqingensis</name>
    <dbReference type="NCBI Taxonomy" id="2479363"/>
    <lineage>
        <taxon>Bacteria</taxon>
        <taxon>Bacillati</taxon>
        <taxon>Actinomycetota</taxon>
        <taxon>Actinomycetes</taxon>
        <taxon>Mycobacteriales</taxon>
        <taxon>Nocardiaceae</taxon>
        <taxon>Rhodococcus</taxon>
    </lineage>
</organism>
<dbReference type="InterPro" id="IPR052173">
    <property type="entry name" value="Beta-lactam_resp_regulator"/>
</dbReference>
<keyword evidence="7" id="KW-0812">Transmembrane</keyword>
<keyword evidence="11" id="KW-1185">Reference proteome</keyword>
<name>A0ABW2S1G3_9NOCA</name>
<evidence type="ECO:0000256" key="6">
    <source>
        <dbReference type="RuleBase" id="RU003983"/>
    </source>
</evidence>
<dbReference type="Gene3D" id="3.30.2010.10">
    <property type="entry name" value="Metalloproteases ('zincins'), catalytic domain"/>
    <property type="match status" value="1"/>
</dbReference>
<keyword evidence="3 6" id="KW-0378">Hydrolase</keyword>
<feature type="chain" id="PRO_5045614822" evidence="8">
    <location>
        <begin position="18"/>
        <end position="317"/>
    </location>
</feature>
<evidence type="ECO:0000313" key="11">
    <source>
        <dbReference type="Proteomes" id="UP001596484"/>
    </source>
</evidence>